<sequence>MILMIQHKSARAEADHTAALLRAALQRAGIPEREAARVRALVIEGRAYVGIGALPVGSAVRLLEALPLALVKSDADTSPAEPTGVTG</sequence>
<name>A0A124I8D5_9ACTN</name>
<dbReference type="STRING" id="661399.AQJ67_25790"/>
<reference evidence="1 2" key="1">
    <citation type="submission" date="2015-10" db="EMBL/GenBank/DDBJ databases">
        <title>Draft genome sequence of Streptomyces caeruleatus NRRL B-24802, type strain for the species Streptomyces caeruleatus.</title>
        <authorList>
            <person name="Ruckert C."/>
            <person name="Winkler A."/>
            <person name="Kalinowski J."/>
            <person name="Kampfer P."/>
            <person name="Glaeser S."/>
        </authorList>
    </citation>
    <scope>NUCLEOTIDE SEQUENCE [LARGE SCALE GENOMIC DNA]</scope>
    <source>
        <strain evidence="1 2">NRRL B-24802</strain>
    </source>
</reference>
<comment type="caution">
    <text evidence="1">The sequence shown here is derived from an EMBL/GenBank/DDBJ whole genome shotgun (WGS) entry which is preliminary data.</text>
</comment>
<dbReference type="AlphaFoldDB" id="A0A124I8D5"/>
<dbReference type="Proteomes" id="UP000053429">
    <property type="component" value="Unassembled WGS sequence"/>
</dbReference>
<organism evidence="1 2">
    <name type="scientific">Streptomyces caeruleatus</name>
    <dbReference type="NCBI Taxonomy" id="661399"/>
    <lineage>
        <taxon>Bacteria</taxon>
        <taxon>Bacillati</taxon>
        <taxon>Actinomycetota</taxon>
        <taxon>Actinomycetes</taxon>
        <taxon>Kitasatosporales</taxon>
        <taxon>Streptomycetaceae</taxon>
        <taxon>Streptomyces</taxon>
    </lineage>
</organism>
<protein>
    <submittedName>
        <fullName evidence="1">Uncharacterized protein</fullName>
    </submittedName>
</protein>
<evidence type="ECO:0000313" key="2">
    <source>
        <dbReference type="Proteomes" id="UP000053429"/>
    </source>
</evidence>
<proteinExistence type="predicted"/>
<dbReference type="EMBL" id="LMWY01000034">
    <property type="protein sequence ID" value="KUN99056.1"/>
    <property type="molecule type" value="Genomic_DNA"/>
</dbReference>
<accession>A0A124I8D5</accession>
<keyword evidence="2" id="KW-1185">Reference proteome</keyword>
<evidence type="ECO:0000313" key="1">
    <source>
        <dbReference type="EMBL" id="KUN99056.1"/>
    </source>
</evidence>
<gene>
    <name evidence="1" type="ORF">AQJ67_25790</name>
</gene>